<dbReference type="KEGG" id="sna:Snas_3089"/>
<dbReference type="HOGENOM" id="CLU_108923_4_0_11"/>
<dbReference type="STRING" id="446470.Snas_3089"/>
<evidence type="ECO:0000313" key="3">
    <source>
        <dbReference type="EMBL" id="ADD42760.1"/>
    </source>
</evidence>
<dbReference type="CDD" id="cd08893">
    <property type="entry name" value="SRPBCC_CalC_Aha1-like_GntR-HTH"/>
    <property type="match status" value="1"/>
</dbReference>
<dbReference type="SUPFAM" id="SSF55961">
    <property type="entry name" value="Bet v1-like"/>
    <property type="match status" value="1"/>
</dbReference>
<proteinExistence type="inferred from homology"/>
<dbReference type="eggNOG" id="COG3832">
    <property type="taxonomic scope" value="Bacteria"/>
</dbReference>
<keyword evidence="4" id="KW-1185">Reference proteome</keyword>
<evidence type="ECO:0000313" key="4">
    <source>
        <dbReference type="Proteomes" id="UP000000844"/>
    </source>
</evidence>
<organism evidence="3 4">
    <name type="scientific">Stackebrandtia nassauensis (strain DSM 44728 / CIP 108903 / NRRL B-16338 / NBRC 102104 / LLR-40K-21)</name>
    <dbReference type="NCBI Taxonomy" id="446470"/>
    <lineage>
        <taxon>Bacteria</taxon>
        <taxon>Bacillati</taxon>
        <taxon>Actinomycetota</taxon>
        <taxon>Actinomycetes</taxon>
        <taxon>Glycomycetales</taxon>
        <taxon>Glycomycetaceae</taxon>
        <taxon>Stackebrandtia</taxon>
    </lineage>
</organism>
<accession>D3QAH7</accession>
<dbReference type="InterPro" id="IPR023393">
    <property type="entry name" value="START-like_dom_sf"/>
</dbReference>
<feature type="domain" description="Activator of Hsp90 ATPase homologue 1/2-like C-terminal" evidence="2">
    <location>
        <begin position="14"/>
        <end position="155"/>
    </location>
</feature>
<dbReference type="Gene3D" id="3.30.530.20">
    <property type="match status" value="1"/>
</dbReference>
<dbReference type="Proteomes" id="UP000000844">
    <property type="component" value="Chromosome"/>
</dbReference>
<dbReference type="Pfam" id="PF08327">
    <property type="entry name" value="AHSA1"/>
    <property type="match status" value="1"/>
</dbReference>
<evidence type="ECO:0000259" key="2">
    <source>
        <dbReference type="Pfam" id="PF08327"/>
    </source>
</evidence>
<gene>
    <name evidence="3" type="ordered locus">Snas_3089</name>
</gene>
<protein>
    <submittedName>
        <fullName evidence="3">Activator of Hsp90 ATPase 1 family protein</fullName>
    </submittedName>
</protein>
<dbReference type="EMBL" id="CP001778">
    <property type="protein sequence ID" value="ADD42760.1"/>
    <property type="molecule type" value="Genomic_DNA"/>
</dbReference>
<evidence type="ECO:0000256" key="1">
    <source>
        <dbReference type="ARBA" id="ARBA00006817"/>
    </source>
</evidence>
<dbReference type="OrthoDB" id="9815653at2"/>
<name>D3QAH7_STANL</name>
<comment type="similarity">
    <text evidence="1">Belongs to the AHA1 family.</text>
</comment>
<dbReference type="AlphaFoldDB" id="D3QAH7"/>
<sequence>MNGASYVYVSLIEATPRQVWRALTDPGYIALYFDNAGPRSNWRVGSTVEWCTEEGEPYHDWGQRVLESTPERRLSYTWHNYEPEMAKYFPEWTGDRLAELRREPVSTVTFDLEPVGDAATKLTMVHDGFAEGSQMLAGVSEGWPQILSKLKTVLEADSPRS</sequence>
<dbReference type="RefSeq" id="WP_013018331.1">
    <property type="nucleotide sequence ID" value="NC_013947.1"/>
</dbReference>
<reference evidence="3 4" key="1">
    <citation type="journal article" date="2009" name="Stand. Genomic Sci.">
        <title>Complete genome sequence of Stackebrandtia nassauensis type strain (LLR-40K-21).</title>
        <authorList>
            <person name="Munk C."/>
            <person name="Lapidus A."/>
            <person name="Copeland A."/>
            <person name="Jando M."/>
            <person name="Mayilraj S."/>
            <person name="Glavina Del Rio T."/>
            <person name="Nolan M."/>
            <person name="Chen F."/>
            <person name="Lucas S."/>
            <person name="Tice H."/>
            <person name="Cheng J.F."/>
            <person name="Han C."/>
            <person name="Detter J.C."/>
            <person name="Bruce D."/>
            <person name="Goodwin L."/>
            <person name="Chain P."/>
            <person name="Pitluck S."/>
            <person name="Goker M."/>
            <person name="Ovchinikova G."/>
            <person name="Pati A."/>
            <person name="Ivanova N."/>
            <person name="Mavromatis K."/>
            <person name="Chen A."/>
            <person name="Palaniappan K."/>
            <person name="Land M."/>
            <person name="Hauser L."/>
            <person name="Chang Y.J."/>
            <person name="Jeffries C.D."/>
            <person name="Bristow J."/>
            <person name="Eisen J.A."/>
            <person name="Markowitz V."/>
            <person name="Hugenholtz P."/>
            <person name="Kyrpides N.C."/>
            <person name="Klenk H.P."/>
        </authorList>
    </citation>
    <scope>NUCLEOTIDE SEQUENCE [LARGE SCALE GENOMIC DNA]</scope>
    <source>
        <strain evidence="4">DSM 44728 / CIP 108903 / NRRL B-16338 / NBRC 102104 / LLR-40K-21</strain>
    </source>
</reference>
<dbReference type="InterPro" id="IPR013538">
    <property type="entry name" value="ASHA1/2-like_C"/>
</dbReference>